<feature type="compositionally biased region" description="Acidic residues" evidence="5">
    <location>
        <begin position="137"/>
        <end position="147"/>
    </location>
</feature>
<keyword evidence="3" id="KW-0479">Metal-binding</keyword>
<reference evidence="7" key="1">
    <citation type="submission" date="2022-06" db="EMBL/GenBank/DDBJ databases">
        <title>Whole genome shotgun sequencing (WGS) of Rathayibacter sp. ZW T2_19, isolated from stored onions (Allium cepa).</title>
        <authorList>
            <person name="Stoll D.A."/>
            <person name="Huch M."/>
        </authorList>
    </citation>
    <scope>NUCLEOTIDE SEQUENCE</scope>
    <source>
        <strain evidence="7">ZW T2_19</strain>
    </source>
</reference>
<evidence type="ECO:0000256" key="4">
    <source>
        <dbReference type="ARBA" id="ARBA00022729"/>
    </source>
</evidence>
<dbReference type="GO" id="GO:0030313">
    <property type="term" value="C:cell envelope"/>
    <property type="evidence" value="ECO:0007669"/>
    <property type="project" value="UniProtKB-SubCell"/>
</dbReference>
<feature type="chain" id="PRO_5040867672" evidence="6">
    <location>
        <begin position="34"/>
        <end position="329"/>
    </location>
</feature>
<feature type="region of interest" description="Disordered" evidence="5">
    <location>
        <begin position="132"/>
        <end position="152"/>
    </location>
</feature>
<dbReference type="InterPro" id="IPR050492">
    <property type="entry name" value="Bact_metal-bind_prot9"/>
</dbReference>
<proteinExistence type="predicted"/>
<evidence type="ECO:0000256" key="2">
    <source>
        <dbReference type="ARBA" id="ARBA00022448"/>
    </source>
</evidence>
<dbReference type="Proteomes" id="UP001155240">
    <property type="component" value="Unassembled WGS sequence"/>
</dbReference>
<dbReference type="EMBL" id="JAMRYM010000039">
    <property type="protein sequence ID" value="MCM6762832.1"/>
    <property type="molecule type" value="Genomic_DNA"/>
</dbReference>
<accession>A0A9X2DXS4</accession>
<name>A0A9X2DXS4_9MICO</name>
<dbReference type="PROSITE" id="PS51257">
    <property type="entry name" value="PROKAR_LIPOPROTEIN"/>
    <property type="match status" value="1"/>
</dbReference>
<dbReference type="SUPFAM" id="SSF53807">
    <property type="entry name" value="Helical backbone' metal receptor"/>
    <property type="match status" value="1"/>
</dbReference>
<comment type="caution">
    <text evidence="7">The sequence shown here is derived from an EMBL/GenBank/DDBJ whole genome shotgun (WGS) entry which is preliminary data.</text>
</comment>
<evidence type="ECO:0000256" key="6">
    <source>
        <dbReference type="SAM" id="SignalP"/>
    </source>
</evidence>
<organism evidence="7 8">
    <name type="scientific">Rathayibacter rubneri</name>
    <dbReference type="NCBI Taxonomy" id="2950106"/>
    <lineage>
        <taxon>Bacteria</taxon>
        <taxon>Bacillati</taxon>
        <taxon>Actinomycetota</taxon>
        <taxon>Actinomycetes</taxon>
        <taxon>Micrococcales</taxon>
        <taxon>Microbacteriaceae</taxon>
        <taxon>Rathayibacter</taxon>
    </lineage>
</organism>
<feature type="signal peptide" evidence="6">
    <location>
        <begin position="1"/>
        <end position="33"/>
    </location>
</feature>
<gene>
    <name evidence="7" type="ORF">NB037_10435</name>
</gene>
<keyword evidence="2" id="KW-0813">Transport</keyword>
<comment type="subcellular location">
    <subcellularLocation>
        <location evidence="1">Cell envelope</location>
    </subcellularLocation>
</comment>
<dbReference type="Pfam" id="PF01297">
    <property type="entry name" value="ZnuA"/>
    <property type="match status" value="1"/>
</dbReference>
<dbReference type="GO" id="GO:0030001">
    <property type="term" value="P:metal ion transport"/>
    <property type="evidence" value="ECO:0007669"/>
    <property type="project" value="InterPro"/>
</dbReference>
<dbReference type="InterPro" id="IPR006127">
    <property type="entry name" value="ZnuA-like"/>
</dbReference>
<dbReference type="PANTHER" id="PTHR42953:SF1">
    <property type="entry name" value="METAL-BINDING PROTEIN HI_0362-RELATED"/>
    <property type="match status" value="1"/>
</dbReference>
<dbReference type="Gene3D" id="3.40.50.1980">
    <property type="entry name" value="Nitrogenase molybdenum iron protein domain"/>
    <property type="match status" value="2"/>
</dbReference>
<dbReference type="PANTHER" id="PTHR42953">
    <property type="entry name" value="HIGH-AFFINITY ZINC UPTAKE SYSTEM PROTEIN ZNUA-RELATED"/>
    <property type="match status" value="1"/>
</dbReference>
<keyword evidence="8" id="KW-1185">Reference proteome</keyword>
<evidence type="ECO:0000313" key="8">
    <source>
        <dbReference type="Proteomes" id="UP001155240"/>
    </source>
</evidence>
<evidence type="ECO:0000256" key="1">
    <source>
        <dbReference type="ARBA" id="ARBA00004196"/>
    </source>
</evidence>
<dbReference type="RefSeq" id="WP_251945590.1">
    <property type="nucleotide sequence ID" value="NZ_JAMRYM010000039.1"/>
</dbReference>
<dbReference type="AlphaFoldDB" id="A0A9X2DXS4"/>
<evidence type="ECO:0000256" key="3">
    <source>
        <dbReference type="ARBA" id="ARBA00022723"/>
    </source>
</evidence>
<protein>
    <submittedName>
        <fullName evidence="7">Zinc ABC transporter substrate-binding protein</fullName>
    </submittedName>
</protein>
<evidence type="ECO:0000313" key="7">
    <source>
        <dbReference type="EMBL" id="MCM6762832.1"/>
    </source>
</evidence>
<evidence type="ECO:0000256" key="5">
    <source>
        <dbReference type="SAM" id="MobiDB-lite"/>
    </source>
</evidence>
<sequence length="329" mass="33985">MTTRTARTRSLSAAALVGAAALALSACSGSGSASGASDDSGLVSIVASTNVYGDLAQSVGGDLVEVTSIIDSPEKDPHEYEATARDQLAVSDAQLVIENGGGYDPFVDTMIDASGSEAPVVTATVVAGLEDEHAHEEEEGAEEEHSDEDGHGHAAYNEHVWYDLTVARDVATEIADRLSSIDPGNASTYASNAESLTGDLDALIEREQELKGTLEGRSIAITEPVPLYMTEALGLVDATPEEFSEAIEEGTDVPATLLQETLALFSDGTVDALVYNAQTSDAQTEAVLEAAQSAGIPEVAVTETMPDGDGGYVGWMTANLDAIEGALSS</sequence>
<keyword evidence="4 6" id="KW-0732">Signal</keyword>
<dbReference type="GO" id="GO:0046872">
    <property type="term" value="F:metal ion binding"/>
    <property type="evidence" value="ECO:0007669"/>
    <property type="project" value="UniProtKB-KW"/>
</dbReference>